<evidence type="ECO:0000313" key="2">
    <source>
        <dbReference type="EMBL" id="KAL0467150.1"/>
    </source>
</evidence>
<reference evidence="2 3" key="1">
    <citation type="submission" date="2023-09" db="EMBL/GenBank/DDBJ databases">
        <title>Multi-omics analysis of a traditional fermented food reveals byproduct-associated fungal strains for waste-to-food upcycling.</title>
        <authorList>
            <consortium name="Lawrence Berkeley National Laboratory"/>
            <person name="Rekdal V.M."/>
            <person name="Villalobos-Escobedo J.M."/>
            <person name="Rodriguez-Valeron N."/>
            <person name="Garcia M.O."/>
            <person name="Vasquez D.P."/>
            <person name="Damayanti I."/>
            <person name="Sorensen P.M."/>
            <person name="Baidoo E.E."/>
            <person name="De Carvalho A.C."/>
            <person name="Riley R."/>
            <person name="Lipzen A."/>
            <person name="He G."/>
            <person name="Yan M."/>
            <person name="Haridas S."/>
            <person name="Daum C."/>
            <person name="Yoshinaga Y."/>
            <person name="Ng V."/>
            <person name="Grigoriev I.V."/>
            <person name="Munk R."/>
            <person name="Nuraida L."/>
            <person name="Wijaya C.H."/>
            <person name="Morales P.-C."/>
            <person name="Keasling J.D."/>
        </authorList>
    </citation>
    <scope>NUCLEOTIDE SEQUENCE [LARGE SCALE GENOMIC DNA]</scope>
    <source>
        <strain evidence="2 3">FGSC 2613</strain>
    </source>
</reference>
<comment type="caution">
    <text evidence="2">The sequence shown here is derived from an EMBL/GenBank/DDBJ whole genome shotgun (WGS) entry which is preliminary data.</text>
</comment>
<proteinExistence type="predicted"/>
<protein>
    <submittedName>
        <fullName evidence="2">Uncharacterized protein</fullName>
    </submittedName>
</protein>
<dbReference type="Proteomes" id="UP001451303">
    <property type="component" value="Unassembled WGS sequence"/>
</dbReference>
<keyword evidence="3" id="KW-1185">Reference proteome</keyword>
<keyword evidence="1" id="KW-0732">Signal</keyword>
<organism evidence="2 3">
    <name type="scientific">Neurospora intermedia</name>
    <dbReference type="NCBI Taxonomy" id="5142"/>
    <lineage>
        <taxon>Eukaryota</taxon>
        <taxon>Fungi</taxon>
        <taxon>Dikarya</taxon>
        <taxon>Ascomycota</taxon>
        <taxon>Pezizomycotina</taxon>
        <taxon>Sordariomycetes</taxon>
        <taxon>Sordariomycetidae</taxon>
        <taxon>Sordariales</taxon>
        <taxon>Sordariaceae</taxon>
        <taxon>Neurospora</taxon>
    </lineage>
</organism>
<evidence type="ECO:0000313" key="3">
    <source>
        <dbReference type="Proteomes" id="UP001451303"/>
    </source>
</evidence>
<sequence length="90" mass="10012">MEWMSGGDSPEWACAGLLLVNRFLLGRLFAPTKKLKAARYINLQHVRGQPVYPAWLLGTILGCRQGQGGAIYLFFGEIRSSGWMRPAEAD</sequence>
<evidence type="ECO:0000256" key="1">
    <source>
        <dbReference type="SAM" id="SignalP"/>
    </source>
</evidence>
<dbReference type="EMBL" id="JAVLET010000010">
    <property type="protein sequence ID" value="KAL0467150.1"/>
    <property type="molecule type" value="Genomic_DNA"/>
</dbReference>
<name>A0ABR3D390_NEUIN</name>
<accession>A0ABR3D390</accession>
<feature type="chain" id="PRO_5046381625" evidence="1">
    <location>
        <begin position="27"/>
        <end position="90"/>
    </location>
</feature>
<feature type="signal peptide" evidence="1">
    <location>
        <begin position="1"/>
        <end position="26"/>
    </location>
</feature>
<gene>
    <name evidence="2" type="ORF">QR685DRAFT_77363</name>
</gene>